<name>A0A3R7PG65_PENVA</name>
<dbReference type="GO" id="GO:0006629">
    <property type="term" value="P:lipid metabolic process"/>
    <property type="evidence" value="ECO:0007669"/>
    <property type="project" value="InterPro"/>
</dbReference>
<proteinExistence type="predicted"/>
<dbReference type="OrthoDB" id="1046782at2759"/>
<feature type="compositionally biased region" description="Polar residues" evidence="1">
    <location>
        <begin position="1425"/>
        <end position="1439"/>
    </location>
</feature>
<evidence type="ECO:0000313" key="2">
    <source>
        <dbReference type="EMBL" id="ROT86099.1"/>
    </source>
</evidence>
<feature type="compositionally biased region" description="Polar residues" evidence="1">
    <location>
        <begin position="1515"/>
        <end position="1528"/>
    </location>
</feature>
<dbReference type="Proteomes" id="UP000283509">
    <property type="component" value="Unassembled WGS sequence"/>
</dbReference>
<keyword evidence="3" id="KW-1185">Reference proteome</keyword>
<dbReference type="SUPFAM" id="SSF51695">
    <property type="entry name" value="PLC-like phosphodiesterases"/>
    <property type="match status" value="3"/>
</dbReference>
<organism evidence="2 3">
    <name type="scientific">Penaeus vannamei</name>
    <name type="common">Whiteleg shrimp</name>
    <name type="synonym">Litopenaeus vannamei</name>
    <dbReference type="NCBI Taxonomy" id="6689"/>
    <lineage>
        <taxon>Eukaryota</taxon>
        <taxon>Metazoa</taxon>
        <taxon>Ecdysozoa</taxon>
        <taxon>Arthropoda</taxon>
        <taxon>Crustacea</taxon>
        <taxon>Multicrustacea</taxon>
        <taxon>Malacostraca</taxon>
        <taxon>Eumalacostraca</taxon>
        <taxon>Eucarida</taxon>
        <taxon>Decapoda</taxon>
        <taxon>Dendrobranchiata</taxon>
        <taxon>Penaeoidea</taxon>
        <taxon>Penaeidae</taxon>
        <taxon>Penaeus</taxon>
    </lineage>
</organism>
<feature type="compositionally biased region" description="Low complexity" evidence="1">
    <location>
        <begin position="1333"/>
        <end position="1345"/>
    </location>
</feature>
<protein>
    <recommendedName>
        <fullName evidence="4">Phosphatidylinositol-specific phospholipase C X domain-containing protein</fullName>
    </recommendedName>
</protein>
<feature type="compositionally biased region" description="Polar residues" evidence="1">
    <location>
        <begin position="1286"/>
        <end position="1296"/>
    </location>
</feature>
<evidence type="ECO:0000256" key="1">
    <source>
        <dbReference type="SAM" id="MobiDB-lite"/>
    </source>
</evidence>
<gene>
    <name evidence="2" type="ORF">C7M84_007820</name>
</gene>
<dbReference type="InterPro" id="IPR017946">
    <property type="entry name" value="PLC-like_Pdiesterase_TIM-brl"/>
</dbReference>
<feature type="compositionally biased region" description="Polar residues" evidence="1">
    <location>
        <begin position="1476"/>
        <end position="1499"/>
    </location>
</feature>
<feature type="compositionally biased region" description="Polar residues" evidence="1">
    <location>
        <begin position="1311"/>
        <end position="1321"/>
    </location>
</feature>
<reference evidence="2 3" key="1">
    <citation type="submission" date="2018-04" db="EMBL/GenBank/DDBJ databases">
        <authorList>
            <person name="Zhang X."/>
            <person name="Yuan J."/>
            <person name="Li F."/>
            <person name="Xiang J."/>
        </authorList>
    </citation>
    <scope>NUCLEOTIDE SEQUENCE [LARGE SCALE GENOMIC DNA]</scope>
    <source>
        <tissue evidence="2">Muscle</tissue>
    </source>
</reference>
<feature type="compositionally biased region" description="Low complexity" evidence="1">
    <location>
        <begin position="1354"/>
        <end position="1366"/>
    </location>
</feature>
<comment type="caution">
    <text evidence="2">The sequence shown here is derived from an EMBL/GenBank/DDBJ whole genome shotgun (WGS) entry which is preliminary data.</text>
</comment>
<reference evidence="2 3" key="2">
    <citation type="submission" date="2019-01" db="EMBL/GenBank/DDBJ databases">
        <title>The decoding of complex shrimp genome reveals the adaptation for benthos swimmer, frequently molting mechanism and breeding impact on genome.</title>
        <authorList>
            <person name="Sun Y."/>
            <person name="Gao Y."/>
            <person name="Yu Y."/>
        </authorList>
    </citation>
    <scope>NUCLEOTIDE SEQUENCE [LARGE SCALE GENOMIC DNA]</scope>
    <source>
        <tissue evidence="2">Muscle</tissue>
    </source>
</reference>
<evidence type="ECO:0008006" key="4">
    <source>
        <dbReference type="Google" id="ProtNLM"/>
    </source>
</evidence>
<dbReference type="GO" id="GO:0008081">
    <property type="term" value="F:phosphoric diester hydrolase activity"/>
    <property type="evidence" value="ECO:0007669"/>
    <property type="project" value="InterPro"/>
</dbReference>
<dbReference type="PANTHER" id="PTHR13593:SF149">
    <property type="entry name" value="PHOSPHATIDYLINOSITOL-SPECIFIC PHOSPHOLIPASE C X DOMAIN CONTAINING, ISOFORM A"/>
    <property type="match status" value="1"/>
</dbReference>
<sequence>MTLCLTVGQVTSAATDKKTECGLESKGVYIAISSEGEEVDYEYLRWLEVHWFGMVDGQDGDWVGLWSHNPEEDLEVPLEEYKVSTANGSFRTIQRWNGSLIPDDLIGTQDICLPYWVGYVTNGMLAHSSCLMLRPHWLSGLRDSLNDTRLSKVFLPGSHDAGASGHFSRSVIGNIVGRWTFTQDESLWQQLVLGSRYLDMRIAYYNNTQEKFFVNHGEIRIAPLQGYLDNVSAFMDQTDEIVIFDIHGLQLGFDGHPERHEELVKLLEFNFKKWMVPKFLSPDPTLGEIWASGGRLIVTYPSSEGLDSLYFWNNVYHLWGNVNQLADLEAFLYTSVPQEVNRGSLWSSMAELTPTPLDVTLDRWGGLRGAAAITNTPVTQWVREDLWDQVNIVALDFLPASNVVAVAIEANKVKAECVEKQLTDRARRSSIVMGDSVEGDQSAPRIWLWVSALASVSAEGQVAQRQLEVNWEVSEVLEGDWIAIFDHDPALDSSSSHEGFHPAAETGYFVAKASLPHVRVHASMDEALCLGWWAAYIRDGSPLAVDCVKVHPRWMSSLKNQMYDIPLHQVAIPGTHDSGTYTPYSLAAENALMKYAITQDESLYSQLVYGNRYIDLRAGYLVGDAEEPFWVVHGVTVWRPLRNALQEIKAFVQETGEVVLLEVGGFTWFESKATHEGCISLIVEELGDIMAPKSLGWNVNFGDLLESSASLLVIYDHGEASGHLQLWPRIDSRWANAQSIDGLQSYMEKVFDVDGPPPSPWTLGGQLTPLADDVILDTLGGLRTMADEVNRNVTRWMRDRWWQNCAPTLWAPEVWACGCGPRCRRRRADRPNNLQFRLVQINWEAEEVLEGDWIGVFERNPKEPPAGSAESSAPDDGPPGRGAAILWEMPRPLFWETPFSTRGGVTTNVSETRPELAALAMGGCVGHWVGYVRNGLCVAAQCLAAHPQWLWDNKDVLGSRSLRSLMLPGTHNAGSYSVKDTDDVVTAWVVCQDEDIISQLLYGIRYLDLRVGYYPDTPELLWINHDLVRWRPLVEVLGQINAFLTISHDPVLIDIHRMPVGFEHHEAIQLLLSAMNETLGEHFLSERYGSQVTLDQVWATGKRAIFAFADIDVSEEEDWVWPPLPQAWANAQTLEDLRGYLDTQMARRAASPRLWAAMVHLTPTLWDLLLRSHVGVRGMADRANPAVTIWLQKRWAHLANIVASDFFRGNDIVNVAIRTNLALSVCPSSSSHVSSPLRRSTGFRLSVLPRKLSNPIWETIKNFEEDLPHTSSAPRLSTQPSLLMSFTSTTPPFQRITTSSPPDVTTPPYQRVTTPPYQRVTQAPHHRSHGTFSSGTRARTTTPPATTSPPPSTASPSSSPSPSVSSPAPPLLTKRIREDNSIPEGLEPQKPVPESIDLSLISPIHSILDLFGFDTTDISSERQQQDAGLGGTSSNQETMTADDETEKDSITTTGDASGQRAEDNSTDDQPIVVSLLNDQPIMTSSSTLISRVKPTTSQPLPDRPLLPSSGGAGQANVSIKQGSRQGAA</sequence>
<feature type="region of interest" description="Disordered" evidence="1">
    <location>
        <begin position="1286"/>
        <end position="1371"/>
    </location>
</feature>
<dbReference type="PROSITE" id="PS50007">
    <property type="entry name" value="PIPLC_X_DOMAIN"/>
    <property type="match status" value="3"/>
</dbReference>
<dbReference type="EMBL" id="QCYY01000002">
    <property type="protein sequence ID" value="ROT86099.1"/>
    <property type="molecule type" value="Genomic_DNA"/>
</dbReference>
<feature type="compositionally biased region" description="Low complexity" evidence="1">
    <location>
        <begin position="1297"/>
        <end position="1308"/>
    </location>
</feature>
<dbReference type="PANTHER" id="PTHR13593">
    <property type="match status" value="1"/>
</dbReference>
<evidence type="ECO:0000313" key="3">
    <source>
        <dbReference type="Proteomes" id="UP000283509"/>
    </source>
</evidence>
<dbReference type="InterPro" id="IPR051057">
    <property type="entry name" value="PI-PLC_domain"/>
</dbReference>
<dbReference type="STRING" id="6689.A0A3R7PG65"/>
<accession>A0A3R7PG65</accession>
<feature type="region of interest" description="Disordered" evidence="1">
    <location>
        <begin position="1419"/>
        <end position="1528"/>
    </location>
</feature>
<dbReference type="Gene3D" id="3.20.20.190">
    <property type="entry name" value="Phosphatidylinositol (PI) phosphodiesterase"/>
    <property type="match status" value="3"/>
</dbReference>
<feature type="region of interest" description="Disordered" evidence="1">
    <location>
        <begin position="859"/>
        <end position="882"/>
    </location>
</feature>